<keyword evidence="26" id="KW-1185">Reference proteome</keyword>
<comment type="cofactor">
    <cofactor evidence="19">
        <name>Ca(2+)</name>
        <dbReference type="ChEBI" id="CHEBI:29108"/>
    </cofactor>
    <text evidence="19">Binds 2 calcium ions per subunit.</text>
</comment>
<keyword evidence="16" id="KW-0376">Hydrogen peroxide</keyword>
<dbReference type="PROSITE" id="PS00435">
    <property type="entry name" value="PEROXIDASE_1"/>
    <property type="match status" value="1"/>
</dbReference>
<dbReference type="FunFam" id="1.10.420.10:FF:000001">
    <property type="entry name" value="Peroxidase"/>
    <property type="match status" value="1"/>
</dbReference>
<dbReference type="InterPro" id="IPR002016">
    <property type="entry name" value="Haem_peroxidase"/>
</dbReference>
<keyword evidence="15" id="KW-0325">Glycoprotein</keyword>
<dbReference type="PRINTS" id="PR00461">
    <property type="entry name" value="PLPEROXIDASE"/>
</dbReference>
<dbReference type="Proteomes" id="UP000325081">
    <property type="component" value="Unassembled WGS sequence"/>
</dbReference>
<comment type="function">
    <text evidence="2">Removal of H(2)O(2), oxidation of toxic reductants, biosynthesis and degradation of lignin, suberization, auxin catabolism, response to environmental stresses such as wounding, pathogen attack and oxidative stress. These functions might be dependent on each isozyme/isoform in each plant tissue.</text>
</comment>
<dbReference type="SUPFAM" id="SSF48113">
    <property type="entry name" value="Heme-dependent peroxidases"/>
    <property type="match status" value="1"/>
</dbReference>
<dbReference type="InterPro" id="IPR033905">
    <property type="entry name" value="Secretory_peroxidase"/>
</dbReference>
<evidence type="ECO:0000256" key="22">
    <source>
        <dbReference type="SAM" id="MobiDB-lite"/>
    </source>
</evidence>
<dbReference type="PANTHER" id="PTHR31517">
    <property type="match status" value="1"/>
</dbReference>
<feature type="active site" description="Proton acceptor" evidence="17">
    <location>
        <position position="193"/>
    </location>
</feature>
<evidence type="ECO:0000256" key="3">
    <source>
        <dbReference type="ARBA" id="ARBA00004613"/>
    </source>
</evidence>
<feature type="binding site" evidence="18">
    <location>
        <position position="291"/>
    </location>
    <ligand>
        <name>substrate</name>
    </ligand>
</feature>
<feature type="disulfide bond" evidence="21">
    <location>
        <begin position="162"/>
        <end position="243"/>
    </location>
</feature>
<evidence type="ECO:0000256" key="11">
    <source>
        <dbReference type="ARBA" id="ARBA00022837"/>
    </source>
</evidence>
<organism evidence="25 26">
    <name type="scientific">Striga asiatica</name>
    <name type="common">Asiatic witchweed</name>
    <name type="synonym">Buchnera asiatica</name>
    <dbReference type="NCBI Taxonomy" id="4170"/>
    <lineage>
        <taxon>Eukaryota</taxon>
        <taxon>Viridiplantae</taxon>
        <taxon>Streptophyta</taxon>
        <taxon>Embryophyta</taxon>
        <taxon>Tracheophyta</taxon>
        <taxon>Spermatophyta</taxon>
        <taxon>Magnoliopsida</taxon>
        <taxon>eudicotyledons</taxon>
        <taxon>Gunneridae</taxon>
        <taxon>Pentapetalae</taxon>
        <taxon>asterids</taxon>
        <taxon>lamiids</taxon>
        <taxon>Lamiales</taxon>
        <taxon>Orobanchaceae</taxon>
        <taxon>Buchnereae</taxon>
        <taxon>Striga</taxon>
    </lineage>
</organism>
<dbReference type="InterPro" id="IPR019794">
    <property type="entry name" value="Peroxidases_AS"/>
</dbReference>
<feature type="binding site" evidence="19">
    <location>
        <position position="203"/>
    </location>
    <ligand>
        <name>Ca(2+)</name>
        <dbReference type="ChEBI" id="CHEBI:29108"/>
        <label>1</label>
    </ligand>
</feature>
<dbReference type="OrthoDB" id="2113341at2759"/>
<evidence type="ECO:0000256" key="21">
    <source>
        <dbReference type="PIRSR" id="PIRSR600823-5"/>
    </source>
</evidence>
<dbReference type="PRINTS" id="PR00458">
    <property type="entry name" value="PEROXIDASE"/>
</dbReference>
<dbReference type="FunFam" id="1.10.520.10:FF:000006">
    <property type="entry name" value="Peroxidase"/>
    <property type="match status" value="1"/>
</dbReference>
<evidence type="ECO:0000256" key="18">
    <source>
        <dbReference type="PIRSR" id="PIRSR600823-2"/>
    </source>
</evidence>
<dbReference type="PROSITE" id="PS00436">
    <property type="entry name" value="PEROXIDASE_2"/>
    <property type="match status" value="1"/>
</dbReference>
<proteinExistence type="inferred from homology"/>
<dbReference type="PROSITE" id="PS50873">
    <property type="entry name" value="PEROXIDASE_4"/>
    <property type="match status" value="1"/>
</dbReference>
<dbReference type="PANTHER" id="PTHR31517:SF84">
    <property type="entry name" value="PEROXIDASE"/>
    <property type="match status" value="1"/>
</dbReference>
<keyword evidence="9 19" id="KW-0479">Metal-binding</keyword>
<feature type="compositionally biased region" description="Polar residues" evidence="22">
    <location>
        <begin position="104"/>
        <end position="115"/>
    </location>
</feature>
<evidence type="ECO:0000256" key="6">
    <source>
        <dbReference type="ARBA" id="ARBA00022525"/>
    </source>
</evidence>
<keyword evidence="6" id="KW-0964">Secreted</keyword>
<keyword evidence="12" id="KW-0560">Oxidoreductase</keyword>
<evidence type="ECO:0000256" key="5">
    <source>
        <dbReference type="ARBA" id="ARBA00012313"/>
    </source>
</evidence>
<evidence type="ECO:0000256" key="10">
    <source>
        <dbReference type="ARBA" id="ARBA00022729"/>
    </source>
</evidence>
<keyword evidence="11 19" id="KW-0106">Calcium</keyword>
<evidence type="ECO:0000313" key="26">
    <source>
        <dbReference type="Proteomes" id="UP000325081"/>
    </source>
</evidence>
<accession>A0A5A7R2A0</accession>
<evidence type="ECO:0000256" key="2">
    <source>
        <dbReference type="ARBA" id="ARBA00002322"/>
    </source>
</evidence>
<feature type="binding site" evidence="19">
    <location>
        <position position="201"/>
    </location>
    <ligand>
        <name>Ca(2+)</name>
        <dbReference type="ChEBI" id="CHEBI:29108"/>
        <label>1</label>
    </ligand>
</feature>
<sequence>MANGGMFLWATFLSHALFGPLLVSAHHGHLHHHRLWRPHVPGLDIINRPVQNFDDFAKIIKGMEGGESLPLLLEPAMQKPKRHEQHGLQAPSTGPNPVDGSGNGAQQQIESTSEAQIPEPTPGAHIPEPTTLGALPPEATTSGALLPEATTALLEGFYEQSCPQAEQIVSEVINKNFQKDPTLAPALIRLFFHDCFVTGCDASILLDRTPTGEPVEKMAPQNGKFVHGFDALDEAKTRLEAECPGVVSCADLLAFANRESLVLTGVPSYPVPAGRRDSRASLAKNTEADVPFPQSTGQEMIQLFERKGLTVEEMVVLTGAHSVGSAHCTVVAGRFRDPGKAAGIDRGYLMKMQVMTACLNDTQDLAFDPLSQQKMDSRFYKELLKNRALLESDQNLVNEPSANLVMRRYADNQNGWMAKFVASITKLGAIEVLTGNQGEIRRQCRAVN</sequence>
<evidence type="ECO:0000256" key="4">
    <source>
        <dbReference type="ARBA" id="ARBA00006873"/>
    </source>
</evidence>
<dbReference type="GO" id="GO:0020037">
    <property type="term" value="F:heme binding"/>
    <property type="evidence" value="ECO:0007669"/>
    <property type="project" value="InterPro"/>
</dbReference>
<evidence type="ECO:0000256" key="15">
    <source>
        <dbReference type="ARBA" id="ARBA00023180"/>
    </source>
</evidence>
<keyword evidence="8" id="KW-0349">Heme</keyword>
<feature type="binding site" evidence="19">
    <location>
        <position position="197"/>
    </location>
    <ligand>
        <name>Ca(2+)</name>
        <dbReference type="ChEBI" id="CHEBI:29108"/>
        <label>1</label>
    </ligand>
</feature>
<dbReference type="GO" id="GO:0006979">
    <property type="term" value="P:response to oxidative stress"/>
    <property type="evidence" value="ECO:0007669"/>
    <property type="project" value="InterPro"/>
</dbReference>
<dbReference type="EMBL" id="BKCP01009737">
    <property type="protein sequence ID" value="GER51549.1"/>
    <property type="molecule type" value="Genomic_DNA"/>
</dbReference>
<feature type="binding site" evidence="19">
    <location>
        <position position="368"/>
    </location>
    <ligand>
        <name>Ca(2+)</name>
        <dbReference type="ChEBI" id="CHEBI:29108"/>
        <label>2</label>
    </ligand>
</feature>
<protein>
    <recommendedName>
        <fullName evidence="5">peroxidase</fullName>
        <ecNumber evidence="5">1.11.1.7</ecNumber>
    </recommendedName>
</protein>
<evidence type="ECO:0000256" key="1">
    <source>
        <dbReference type="ARBA" id="ARBA00000189"/>
    </source>
</evidence>
<comment type="similarity">
    <text evidence="4">Belongs to the peroxidase family. Ascorbate peroxidase subfamily.</text>
</comment>
<evidence type="ECO:0000256" key="12">
    <source>
        <dbReference type="ARBA" id="ARBA00023002"/>
    </source>
</evidence>
<dbReference type="AlphaFoldDB" id="A0A5A7R2A0"/>
<evidence type="ECO:0000256" key="19">
    <source>
        <dbReference type="PIRSR" id="PIRSR600823-3"/>
    </source>
</evidence>
<dbReference type="InterPro" id="IPR010255">
    <property type="entry name" value="Haem_peroxidase_sf"/>
</dbReference>
<feature type="chain" id="PRO_5023098529" description="peroxidase" evidence="23">
    <location>
        <begin position="26"/>
        <end position="448"/>
    </location>
</feature>
<evidence type="ECO:0000256" key="9">
    <source>
        <dbReference type="ARBA" id="ARBA00022723"/>
    </source>
</evidence>
<feature type="disulfide bond" evidence="21">
    <location>
        <begin position="195"/>
        <end position="200"/>
    </location>
</feature>
<dbReference type="Gene3D" id="1.10.520.10">
    <property type="match status" value="1"/>
</dbReference>
<evidence type="ECO:0000313" key="25">
    <source>
        <dbReference type="EMBL" id="GER51549.1"/>
    </source>
</evidence>
<keyword evidence="10 23" id="KW-0732">Signal</keyword>
<dbReference type="InterPro" id="IPR000823">
    <property type="entry name" value="Peroxidase_pln"/>
</dbReference>
<comment type="catalytic activity">
    <reaction evidence="1">
        <text>2 a phenolic donor + H2O2 = 2 a phenolic radical donor + 2 H2O</text>
        <dbReference type="Rhea" id="RHEA:56136"/>
        <dbReference type="ChEBI" id="CHEBI:15377"/>
        <dbReference type="ChEBI" id="CHEBI:16240"/>
        <dbReference type="ChEBI" id="CHEBI:139520"/>
        <dbReference type="ChEBI" id="CHEBI:139521"/>
        <dbReference type="EC" id="1.11.1.7"/>
    </reaction>
</comment>
<evidence type="ECO:0000256" key="13">
    <source>
        <dbReference type="ARBA" id="ARBA00023004"/>
    </source>
</evidence>
<dbReference type="EC" id="1.11.1.7" evidence="5"/>
<feature type="signal peptide" evidence="23">
    <location>
        <begin position="1"/>
        <end position="25"/>
    </location>
</feature>
<dbReference type="InterPro" id="IPR019793">
    <property type="entry name" value="Peroxidases_heam-ligand_BS"/>
</dbReference>
<comment type="subcellular location">
    <subcellularLocation>
        <location evidence="3">Secreted</location>
    </subcellularLocation>
</comment>
<evidence type="ECO:0000256" key="20">
    <source>
        <dbReference type="PIRSR" id="PIRSR600823-4"/>
    </source>
</evidence>
<evidence type="ECO:0000256" key="23">
    <source>
        <dbReference type="SAM" id="SignalP"/>
    </source>
</evidence>
<feature type="disulfide bond" evidence="21">
    <location>
        <begin position="249"/>
        <end position="444"/>
    </location>
</feature>
<feature type="binding site" evidence="19">
    <location>
        <position position="376"/>
    </location>
    <ligand>
        <name>Ca(2+)</name>
        <dbReference type="ChEBI" id="CHEBI:29108"/>
        <label>2</label>
    </ligand>
</feature>
<feature type="binding site" evidence="19">
    <location>
        <position position="194"/>
    </location>
    <ligand>
        <name>Ca(2+)</name>
        <dbReference type="ChEBI" id="CHEBI:29108"/>
        <label>1</label>
    </ligand>
</feature>
<feature type="site" description="Transition state stabilizer" evidence="20">
    <location>
        <position position="189"/>
    </location>
</feature>
<dbReference type="GO" id="GO:0140825">
    <property type="term" value="F:lactoperoxidase activity"/>
    <property type="evidence" value="ECO:0007669"/>
    <property type="project" value="UniProtKB-EC"/>
</dbReference>
<dbReference type="GO" id="GO:0005576">
    <property type="term" value="C:extracellular region"/>
    <property type="evidence" value="ECO:0007669"/>
    <property type="project" value="UniProtKB-SubCell"/>
</dbReference>
<evidence type="ECO:0000256" key="8">
    <source>
        <dbReference type="ARBA" id="ARBA00022617"/>
    </source>
</evidence>
<evidence type="ECO:0000256" key="14">
    <source>
        <dbReference type="ARBA" id="ARBA00023157"/>
    </source>
</evidence>
<evidence type="ECO:0000256" key="17">
    <source>
        <dbReference type="PIRSR" id="PIRSR600823-1"/>
    </source>
</evidence>
<gene>
    <name evidence="25" type="ORF">STAS_28933</name>
</gene>
<dbReference type="GO" id="GO:0046872">
    <property type="term" value="F:metal ion binding"/>
    <property type="evidence" value="ECO:0007669"/>
    <property type="project" value="UniProtKB-KW"/>
</dbReference>
<evidence type="ECO:0000256" key="7">
    <source>
        <dbReference type="ARBA" id="ARBA00022559"/>
    </source>
</evidence>
<evidence type="ECO:0000259" key="24">
    <source>
        <dbReference type="PROSITE" id="PS50873"/>
    </source>
</evidence>
<keyword evidence="13 19" id="KW-0408">Iron</keyword>
<evidence type="ECO:0000256" key="16">
    <source>
        <dbReference type="ARBA" id="ARBA00023324"/>
    </source>
</evidence>
<dbReference type="Pfam" id="PF00141">
    <property type="entry name" value="peroxidase"/>
    <property type="match status" value="1"/>
</dbReference>
<feature type="binding site" evidence="19">
    <location>
        <position position="199"/>
    </location>
    <ligand>
        <name>Ca(2+)</name>
        <dbReference type="ChEBI" id="CHEBI:29108"/>
        <label>1</label>
    </ligand>
</feature>
<reference evidence="26" key="1">
    <citation type="journal article" date="2019" name="Curr. Biol.">
        <title>Genome Sequence of Striga asiatica Provides Insight into the Evolution of Plant Parasitism.</title>
        <authorList>
            <person name="Yoshida S."/>
            <person name="Kim S."/>
            <person name="Wafula E.K."/>
            <person name="Tanskanen J."/>
            <person name="Kim Y.M."/>
            <person name="Honaas L."/>
            <person name="Yang Z."/>
            <person name="Spallek T."/>
            <person name="Conn C.E."/>
            <person name="Ichihashi Y."/>
            <person name="Cheong K."/>
            <person name="Cui S."/>
            <person name="Der J.P."/>
            <person name="Gundlach H."/>
            <person name="Jiao Y."/>
            <person name="Hori C."/>
            <person name="Ishida J.K."/>
            <person name="Kasahara H."/>
            <person name="Kiba T."/>
            <person name="Kim M.S."/>
            <person name="Koo N."/>
            <person name="Laohavisit A."/>
            <person name="Lee Y.H."/>
            <person name="Lumba S."/>
            <person name="McCourt P."/>
            <person name="Mortimer J.C."/>
            <person name="Mutuku J.M."/>
            <person name="Nomura T."/>
            <person name="Sasaki-Sekimoto Y."/>
            <person name="Seto Y."/>
            <person name="Wang Y."/>
            <person name="Wakatake T."/>
            <person name="Sakakibara H."/>
            <person name="Demura T."/>
            <person name="Yamaguchi S."/>
            <person name="Yoneyama K."/>
            <person name="Manabe R.I."/>
            <person name="Nelson D.C."/>
            <person name="Schulman A.H."/>
            <person name="Timko M.P."/>
            <person name="dePamphilis C.W."/>
            <person name="Choi D."/>
            <person name="Shirasu K."/>
        </authorList>
    </citation>
    <scope>NUCLEOTIDE SEQUENCE [LARGE SCALE GENOMIC DNA]</scope>
    <source>
        <strain evidence="26">cv. UVA1</strain>
    </source>
</reference>
<dbReference type="GO" id="GO:0042744">
    <property type="term" value="P:hydrogen peroxide catabolic process"/>
    <property type="evidence" value="ECO:0007669"/>
    <property type="project" value="UniProtKB-KW"/>
</dbReference>
<comment type="caution">
    <text evidence="25">The sequence shown here is derived from an EMBL/GenBank/DDBJ whole genome shotgun (WGS) entry which is preliminary data.</text>
</comment>
<keyword evidence="14 21" id="KW-1015">Disulfide bond</keyword>
<comment type="cofactor">
    <cofactor evidence="19">
        <name>heme b</name>
        <dbReference type="ChEBI" id="CHEBI:60344"/>
    </cofactor>
    <text evidence="19">Binds 1 heme b (iron(II)-protoporphyrin IX) group per subunit.</text>
</comment>
<keyword evidence="7 25" id="KW-0575">Peroxidase</keyword>
<dbReference type="Gene3D" id="1.10.420.10">
    <property type="entry name" value="Peroxidase, domain 2"/>
    <property type="match status" value="1"/>
</dbReference>
<feature type="region of interest" description="Disordered" evidence="22">
    <location>
        <begin position="78"/>
        <end position="141"/>
    </location>
</feature>
<feature type="binding site" description="axial binding residue" evidence="19">
    <location>
        <position position="321"/>
    </location>
    <ligand>
        <name>heme b</name>
        <dbReference type="ChEBI" id="CHEBI:60344"/>
    </ligand>
    <ligandPart>
        <name>Fe</name>
        <dbReference type="ChEBI" id="CHEBI:18248"/>
    </ligandPart>
</feature>
<feature type="domain" description="Plant heme peroxidase family profile" evidence="24">
    <location>
        <begin position="152"/>
        <end position="448"/>
    </location>
</feature>
<name>A0A5A7R2A0_STRAF</name>
<dbReference type="CDD" id="cd00693">
    <property type="entry name" value="secretory_peroxidase"/>
    <property type="match status" value="1"/>
</dbReference>
<feature type="binding site" evidence="19">
    <location>
        <position position="216"/>
    </location>
    <ligand>
        <name>Ca(2+)</name>
        <dbReference type="ChEBI" id="CHEBI:29108"/>
        <label>1</label>
    </ligand>
</feature>